<evidence type="ECO:0000256" key="7">
    <source>
        <dbReference type="SAM" id="Phobius"/>
    </source>
</evidence>
<feature type="transmembrane region" description="Helical" evidence="7">
    <location>
        <begin position="6"/>
        <end position="29"/>
    </location>
</feature>
<evidence type="ECO:0000256" key="3">
    <source>
        <dbReference type="ARBA" id="ARBA00022989"/>
    </source>
</evidence>
<gene>
    <name evidence="9" type="ORF">EDB81DRAFT_869318</name>
</gene>
<keyword evidence="10" id="KW-1185">Reference proteome</keyword>
<evidence type="ECO:0000259" key="8">
    <source>
        <dbReference type="Pfam" id="PF20684"/>
    </source>
</evidence>
<feature type="transmembrane region" description="Helical" evidence="7">
    <location>
        <begin position="241"/>
        <end position="264"/>
    </location>
</feature>
<sequence length="384" mass="43627">MAGLENNLYISTAITWVAAFVALVMRVIARRMTKQSWWYDDYFCVAAFIFASLYSATILEWTMHWSLGQYMPDDISTEAREEILYNSRFIGFFNSLTYAFSIAASKLAILCLYWRIFKISLIRIPIQVLITLSVMWIILRTFMLLFRCIPIQYYWDKSISGSCKISDTQFFFGTVFTHFLMDIAILILPVIEVFRLRLRLGQKLAISALFIIGTIVCLASVGAIYEALSYDPKSTQMPHDYGMYCVWGSVELNIAIVSSCFPLLRPIFSLILPSRFLSSMGSSAPISRPSNAIRLTTLSRTNKEKESDETSSTHQLADSENGLRDPSDFDSINAHGPEGVNTIISSRYHNSRDENYSMAGSGIHVRNDMVVQVEEIDMNKAYGR</sequence>
<reference evidence="9" key="1">
    <citation type="journal article" date="2021" name="Nat. Commun.">
        <title>Genetic determinants of endophytism in the Arabidopsis root mycobiome.</title>
        <authorList>
            <person name="Mesny F."/>
            <person name="Miyauchi S."/>
            <person name="Thiergart T."/>
            <person name="Pickel B."/>
            <person name="Atanasova L."/>
            <person name="Karlsson M."/>
            <person name="Huettel B."/>
            <person name="Barry K.W."/>
            <person name="Haridas S."/>
            <person name="Chen C."/>
            <person name="Bauer D."/>
            <person name="Andreopoulos W."/>
            <person name="Pangilinan J."/>
            <person name="LaButti K."/>
            <person name="Riley R."/>
            <person name="Lipzen A."/>
            <person name="Clum A."/>
            <person name="Drula E."/>
            <person name="Henrissat B."/>
            <person name="Kohler A."/>
            <person name="Grigoriev I.V."/>
            <person name="Martin F.M."/>
            <person name="Hacquard S."/>
        </authorList>
    </citation>
    <scope>NUCLEOTIDE SEQUENCE</scope>
    <source>
        <strain evidence="9">MPI-CAGE-AT-0147</strain>
    </source>
</reference>
<dbReference type="AlphaFoldDB" id="A0A9P9J258"/>
<proteinExistence type="inferred from homology"/>
<dbReference type="PANTHER" id="PTHR33048">
    <property type="entry name" value="PTH11-LIKE INTEGRAL MEMBRANE PROTEIN (AFU_ORTHOLOGUE AFUA_5G11245)"/>
    <property type="match status" value="1"/>
</dbReference>
<dbReference type="OrthoDB" id="5417844at2759"/>
<dbReference type="PANTHER" id="PTHR33048:SF47">
    <property type="entry name" value="INTEGRAL MEMBRANE PROTEIN-RELATED"/>
    <property type="match status" value="1"/>
</dbReference>
<feature type="region of interest" description="Disordered" evidence="6">
    <location>
        <begin position="299"/>
        <end position="340"/>
    </location>
</feature>
<feature type="transmembrane region" description="Helical" evidence="7">
    <location>
        <begin position="96"/>
        <end position="116"/>
    </location>
</feature>
<comment type="subcellular location">
    <subcellularLocation>
        <location evidence="1">Membrane</location>
        <topology evidence="1">Multi-pass membrane protein</topology>
    </subcellularLocation>
</comment>
<evidence type="ECO:0000256" key="1">
    <source>
        <dbReference type="ARBA" id="ARBA00004141"/>
    </source>
</evidence>
<keyword evidence="3 7" id="KW-1133">Transmembrane helix</keyword>
<evidence type="ECO:0000313" key="10">
    <source>
        <dbReference type="Proteomes" id="UP000738349"/>
    </source>
</evidence>
<evidence type="ECO:0000256" key="4">
    <source>
        <dbReference type="ARBA" id="ARBA00023136"/>
    </source>
</evidence>
<organism evidence="9 10">
    <name type="scientific">Dactylonectria macrodidyma</name>
    <dbReference type="NCBI Taxonomy" id="307937"/>
    <lineage>
        <taxon>Eukaryota</taxon>
        <taxon>Fungi</taxon>
        <taxon>Dikarya</taxon>
        <taxon>Ascomycota</taxon>
        <taxon>Pezizomycotina</taxon>
        <taxon>Sordariomycetes</taxon>
        <taxon>Hypocreomycetidae</taxon>
        <taxon>Hypocreales</taxon>
        <taxon>Nectriaceae</taxon>
        <taxon>Dactylonectria</taxon>
    </lineage>
</organism>
<comment type="similarity">
    <text evidence="5">Belongs to the SAT4 family.</text>
</comment>
<dbReference type="Proteomes" id="UP000738349">
    <property type="component" value="Unassembled WGS sequence"/>
</dbReference>
<dbReference type="Pfam" id="PF20684">
    <property type="entry name" value="Fung_rhodopsin"/>
    <property type="match status" value="1"/>
</dbReference>
<evidence type="ECO:0000313" key="9">
    <source>
        <dbReference type="EMBL" id="KAH7143445.1"/>
    </source>
</evidence>
<name>A0A9P9J258_9HYPO</name>
<keyword evidence="4 7" id="KW-0472">Membrane</keyword>
<keyword evidence="2 7" id="KW-0812">Transmembrane</keyword>
<dbReference type="GO" id="GO:0016020">
    <property type="term" value="C:membrane"/>
    <property type="evidence" value="ECO:0007669"/>
    <property type="project" value="UniProtKB-SubCell"/>
</dbReference>
<feature type="transmembrane region" description="Helical" evidence="7">
    <location>
        <begin position="41"/>
        <end position="63"/>
    </location>
</feature>
<accession>A0A9P9J258</accession>
<dbReference type="EMBL" id="JAGMUV010000009">
    <property type="protein sequence ID" value="KAH7143445.1"/>
    <property type="molecule type" value="Genomic_DNA"/>
</dbReference>
<feature type="transmembrane region" description="Helical" evidence="7">
    <location>
        <begin position="128"/>
        <end position="155"/>
    </location>
</feature>
<feature type="domain" description="Rhodopsin" evidence="8">
    <location>
        <begin position="25"/>
        <end position="269"/>
    </location>
</feature>
<evidence type="ECO:0000256" key="6">
    <source>
        <dbReference type="SAM" id="MobiDB-lite"/>
    </source>
</evidence>
<dbReference type="InterPro" id="IPR049326">
    <property type="entry name" value="Rhodopsin_dom_fungi"/>
</dbReference>
<evidence type="ECO:0000256" key="5">
    <source>
        <dbReference type="ARBA" id="ARBA00038359"/>
    </source>
</evidence>
<feature type="transmembrane region" description="Helical" evidence="7">
    <location>
        <begin position="206"/>
        <end position="225"/>
    </location>
</feature>
<protein>
    <recommendedName>
        <fullName evidence="8">Rhodopsin domain-containing protein</fullName>
    </recommendedName>
</protein>
<evidence type="ECO:0000256" key="2">
    <source>
        <dbReference type="ARBA" id="ARBA00022692"/>
    </source>
</evidence>
<feature type="transmembrane region" description="Helical" evidence="7">
    <location>
        <begin position="175"/>
        <end position="194"/>
    </location>
</feature>
<dbReference type="InterPro" id="IPR052337">
    <property type="entry name" value="SAT4-like"/>
</dbReference>
<comment type="caution">
    <text evidence="9">The sequence shown here is derived from an EMBL/GenBank/DDBJ whole genome shotgun (WGS) entry which is preliminary data.</text>
</comment>